<dbReference type="KEGG" id="cak:Caul_0034"/>
<feature type="signal peptide" evidence="1">
    <location>
        <begin position="1"/>
        <end position="20"/>
    </location>
</feature>
<evidence type="ECO:0008006" key="3">
    <source>
        <dbReference type="Google" id="ProtNLM"/>
    </source>
</evidence>
<gene>
    <name evidence="2" type="ordered locus">Caul_0034</name>
</gene>
<sequence precursor="true">MRIRTLLTLSLAAASLSACATATRYDAAGDVHALLVAIRNNDHAAFDARVDRPALKAQIESQLVREARGANMSGGWQAAAIALARPVASVAGEALVQPETFRYAANYYGYTPDRPIPDRISIAAGLRYIGSDQVCAAKTKDGPCLLTFTLEGGTWRLSGFDPETAKLRLKL</sequence>
<accession>B0T168</accession>
<dbReference type="Pfam" id="PF11159">
    <property type="entry name" value="DUF2939"/>
    <property type="match status" value="1"/>
</dbReference>
<evidence type="ECO:0000256" key="1">
    <source>
        <dbReference type="SAM" id="SignalP"/>
    </source>
</evidence>
<dbReference type="PROSITE" id="PS51257">
    <property type="entry name" value="PROKAR_LIPOPROTEIN"/>
    <property type="match status" value="1"/>
</dbReference>
<organism evidence="2">
    <name type="scientific">Caulobacter sp. (strain K31)</name>
    <dbReference type="NCBI Taxonomy" id="366602"/>
    <lineage>
        <taxon>Bacteria</taxon>
        <taxon>Pseudomonadati</taxon>
        <taxon>Pseudomonadota</taxon>
        <taxon>Alphaproteobacteria</taxon>
        <taxon>Caulobacterales</taxon>
        <taxon>Caulobacteraceae</taxon>
        <taxon>Caulobacter</taxon>
    </lineage>
</organism>
<dbReference type="OrthoDB" id="7186940at2"/>
<evidence type="ECO:0000313" key="2">
    <source>
        <dbReference type="EMBL" id="ABZ69172.1"/>
    </source>
</evidence>
<dbReference type="InterPro" id="IPR021330">
    <property type="entry name" value="DUF2939"/>
</dbReference>
<dbReference type="AlphaFoldDB" id="B0T168"/>
<protein>
    <recommendedName>
        <fullName evidence="3">DUF2939 domain-containing protein</fullName>
    </recommendedName>
</protein>
<dbReference type="STRING" id="366602.Caul_0034"/>
<name>B0T168_CAUSK</name>
<proteinExistence type="predicted"/>
<keyword evidence="1" id="KW-0732">Signal</keyword>
<dbReference type="EMBL" id="CP000927">
    <property type="protein sequence ID" value="ABZ69172.1"/>
    <property type="molecule type" value="Genomic_DNA"/>
</dbReference>
<dbReference type="HOGENOM" id="CLU_1567884_0_0_5"/>
<feature type="chain" id="PRO_5002755834" description="DUF2939 domain-containing protein" evidence="1">
    <location>
        <begin position="21"/>
        <end position="171"/>
    </location>
</feature>
<reference evidence="2" key="1">
    <citation type="submission" date="2008-01" db="EMBL/GenBank/DDBJ databases">
        <title>Complete sequence of chromosome of Caulobacter sp. K31.</title>
        <authorList>
            <consortium name="US DOE Joint Genome Institute"/>
            <person name="Copeland A."/>
            <person name="Lucas S."/>
            <person name="Lapidus A."/>
            <person name="Barry K."/>
            <person name="Glavina del Rio T."/>
            <person name="Dalin E."/>
            <person name="Tice H."/>
            <person name="Pitluck S."/>
            <person name="Bruce D."/>
            <person name="Goodwin L."/>
            <person name="Thompson L.S."/>
            <person name="Brettin T."/>
            <person name="Detter J.C."/>
            <person name="Han C."/>
            <person name="Schmutz J."/>
            <person name="Larimer F."/>
            <person name="Land M."/>
            <person name="Hauser L."/>
            <person name="Kyrpides N."/>
            <person name="Kim E."/>
            <person name="Stephens C."/>
            <person name="Richardson P."/>
        </authorList>
    </citation>
    <scope>NUCLEOTIDE SEQUENCE [LARGE SCALE GENOMIC DNA]</scope>
    <source>
        <strain evidence="2">K31</strain>
    </source>
</reference>